<feature type="compositionally biased region" description="Polar residues" evidence="2">
    <location>
        <begin position="1046"/>
        <end position="1086"/>
    </location>
</feature>
<dbReference type="Gene3D" id="3.40.50.300">
    <property type="entry name" value="P-loop containing nucleotide triphosphate hydrolases"/>
    <property type="match status" value="2"/>
</dbReference>
<evidence type="ECO:0000313" key="4">
    <source>
        <dbReference type="EMBL" id="CAH3148184.1"/>
    </source>
</evidence>
<dbReference type="InterPro" id="IPR041677">
    <property type="entry name" value="DNA2/NAM7_AAA_11"/>
</dbReference>
<dbReference type="CDD" id="cd18039">
    <property type="entry name" value="DEXXQc_UPF1"/>
    <property type="match status" value="1"/>
</dbReference>
<dbReference type="PANTHER" id="PTHR10887">
    <property type="entry name" value="DNA2/NAM7 HELICASE FAMILY"/>
    <property type="match status" value="1"/>
</dbReference>
<proteinExistence type="predicted"/>
<gene>
    <name evidence="4" type="ORF">PEVE_00044502</name>
</gene>
<keyword evidence="1" id="KW-0862">Zinc</keyword>
<feature type="domain" description="Upf1" evidence="3">
    <location>
        <begin position="110"/>
        <end position="267"/>
    </location>
</feature>
<reference evidence="4 5" key="1">
    <citation type="submission" date="2022-05" db="EMBL/GenBank/DDBJ databases">
        <authorList>
            <consortium name="Genoscope - CEA"/>
            <person name="William W."/>
        </authorList>
    </citation>
    <scope>NUCLEOTIDE SEQUENCE [LARGE SCALE GENOMIC DNA]</scope>
</reference>
<feature type="compositionally biased region" description="Low complexity" evidence="2">
    <location>
        <begin position="40"/>
        <end position="58"/>
    </location>
</feature>
<organism evidence="4 5">
    <name type="scientific">Porites evermanni</name>
    <dbReference type="NCBI Taxonomy" id="104178"/>
    <lineage>
        <taxon>Eukaryota</taxon>
        <taxon>Metazoa</taxon>
        <taxon>Cnidaria</taxon>
        <taxon>Anthozoa</taxon>
        <taxon>Hexacorallia</taxon>
        <taxon>Scleractinia</taxon>
        <taxon>Fungiina</taxon>
        <taxon>Poritidae</taxon>
        <taxon>Porites</taxon>
    </lineage>
</organism>
<feature type="region of interest" description="C4" evidence="1">
    <location>
        <begin position="178"/>
        <end position="208"/>
    </location>
</feature>
<feature type="region of interest" description="Disordered" evidence="2">
    <location>
        <begin position="1004"/>
        <end position="1131"/>
    </location>
</feature>
<dbReference type="Proteomes" id="UP001159427">
    <property type="component" value="Unassembled WGS sequence"/>
</dbReference>
<dbReference type="Pfam" id="PF13086">
    <property type="entry name" value="AAA_11"/>
    <property type="match status" value="1"/>
</dbReference>
<dbReference type="CDD" id="cd18808">
    <property type="entry name" value="SF1_C_Upf1"/>
    <property type="match status" value="1"/>
</dbReference>
<feature type="compositionally biased region" description="Polar residues" evidence="2">
    <location>
        <begin position="1120"/>
        <end position="1131"/>
    </location>
</feature>
<dbReference type="Pfam" id="PF09416">
    <property type="entry name" value="UPF1_Zn_bind"/>
    <property type="match status" value="1"/>
</dbReference>
<evidence type="ECO:0000256" key="1">
    <source>
        <dbReference type="PROSITE-ProRule" id="PRU01341"/>
    </source>
</evidence>
<feature type="region of interest" description="CC/SHH/C" evidence="1">
    <location>
        <begin position="132"/>
        <end position="160"/>
    </location>
</feature>
<dbReference type="InterPro" id="IPR006935">
    <property type="entry name" value="Helicase/UvrB_N"/>
</dbReference>
<dbReference type="InterPro" id="IPR018999">
    <property type="entry name" value="UPF1_CH/ZBD"/>
</dbReference>
<protein>
    <recommendedName>
        <fullName evidence="3">Upf1 domain-containing protein</fullName>
    </recommendedName>
</protein>
<dbReference type="PROSITE" id="PS51997">
    <property type="entry name" value="UPF1_CH_RICH"/>
    <property type="match status" value="1"/>
</dbReference>
<keyword evidence="1" id="KW-0863">Zinc-finger</keyword>
<dbReference type="CDD" id="cd21400">
    <property type="entry name" value="ZBD_UPF1-like"/>
    <property type="match status" value="1"/>
</dbReference>
<dbReference type="InterPro" id="IPR027417">
    <property type="entry name" value="P-loop_NTPase"/>
</dbReference>
<keyword evidence="1" id="KW-0479">Metal-binding</keyword>
<dbReference type="EMBL" id="CALNXI010000946">
    <property type="protein sequence ID" value="CAH3148184.1"/>
    <property type="molecule type" value="Genomic_DNA"/>
</dbReference>
<feature type="region of interest" description="Disordered" evidence="2">
    <location>
        <begin position="40"/>
        <end position="60"/>
    </location>
</feature>
<dbReference type="InterPro" id="IPR041679">
    <property type="entry name" value="DNA2/NAM7-like_C"/>
</dbReference>
<dbReference type="SUPFAM" id="SSF52540">
    <property type="entry name" value="P-loop containing nucleoside triphosphate hydrolases"/>
    <property type="match status" value="1"/>
</dbReference>
<feature type="region of interest" description="C3H" evidence="1">
    <location>
        <begin position="118"/>
        <end position="150"/>
    </location>
</feature>
<accession>A0ABN8PT12</accession>
<dbReference type="PANTHER" id="PTHR10887:SF364">
    <property type="entry name" value="REGULATOR OF NONSENSE TRANSCRIPTS 1"/>
    <property type="match status" value="1"/>
</dbReference>
<dbReference type="Pfam" id="PF04851">
    <property type="entry name" value="ResIII"/>
    <property type="match status" value="1"/>
</dbReference>
<dbReference type="InterPro" id="IPR045055">
    <property type="entry name" value="DNA2/NAM7-like"/>
</dbReference>
<keyword evidence="5" id="KW-1185">Reference proteome</keyword>
<evidence type="ECO:0000256" key="2">
    <source>
        <dbReference type="SAM" id="MobiDB-lite"/>
    </source>
</evidence>
<evidence type="ECO:0000313" key="5">
    <source>
        <dbReference type="Proteomes" id="UP001159427"/>
    </source>
</evidence>
<dbReference type="Pfam" id="PF13087">
    <property type="entry name" value="AAA_12"/>
    <property type="match status" value="1"/>
</dbReference>
<dbReference type="InterPro" id="IPR047187">
    <property type="entry name" value="SF1_C_Upf1"/>
</dbReference>
<name>A0ABN8PT12_9CNID</name>
<sequence>MSTVDSYGPASQTLTFLDTEEADFGADTQGSEYEFHDFTVPSQTQTQSQASQPESSQPLVNGNVVDEKEELSNGPVAVNDDSKVDGGVAKVSNSLGELNFEEDEDETYYTKDLPAYACRYCGVHDPASVVQCIQCKKWFCNGRGNTAGSHIVNHLVRAKHKEVTLHKDGPLGETILECYNCACRNVFLLGFIPAKADSVVVLLCRQPCATQSNSKDMNWDQAQWQPLINDRCFLSWLVKVPPDEDQLRARQISAQQINKLEELWKDNPEAKLEDLDKPGVDDEPQQVLLRYEDAYQYQNIFGPLVKLEADYDKKLKESQVNVAKNWALTIMLTALAFAHFSSELLLKEQMIIPVKKALNNAGHIDAKLIDFSEICQKKSSQIGYFGEEVGIELRSNLGAPVECTHNFVVDFVWKSTSFDRMQTGMKTFAVDETSVSGYIYHKLLGHEVEEQVVKCQLPKRFSAQGLPELNHSQVYAVKTVLQRPLSLIQGPPGTGKTVTSASIVYHLAKQNNGQVLVCAPSNIAVDQLTEKIHKTGLKVVRLCAKSREAIDSPVAFLALHNQVRNMDSVPELQKLQQLKDEAGELSAADEKRYRSLKRNCERELLQHADVICTTCVGAGDPRLSKFRFRTVLIDESTQATEPECMVPVILGCKQLILVGDHCQLGPVVMCKKAANAGLSQSLFERLVVLGIRPIRLQVQYRMHPSLSEFPSNLFYDGTLQNGVTIAERQQSGVDFPWPVPDKPMFFYSTMGQEEIASSGTSYLNRTEAANVEKIATRFLRAGVKPEQIGVITPYEGQRAYIVQYMQFSGSLHANLYMEIEVASVDAFQGREKDYIILSCVRSNEHQGIGFLNDPRRLNVALTRAKYGIIVIGNPKILSRQPLWNHLLNYYKENKALVEGPLNNLKESMIQFSKPRKLVNRTNPGGRFMSTTMFDAREALIHGSVYDRQIPHAPMDPAAFHDAYSYTHDRMGYIGAERAIPPAAAARIPVPVGMFIPPVPPPHHNYFGQPLAGRMPHGRPVQQPRQRNQRNHHPHQPMAYAPHMPASQASQDASQPLSQGPLTQGGMSMSQPMASQPLSQPDLSQDSYLGDDFNLKSQADAVLSQDSTYQGERGGYMNSLPDYSQPNYASQY</sequence>
<dbReference type="Gene3D" id="6.10.140.1240">
    <property type="match status" value="1"/>
</dbReference>
<evidence type="ECO:0000259" key="3">
    <source>
        <dbReference type="PROSITE" id="PS51997"/>
    </source>
</evidence>
<comment type="caution">
    <text evidence="4">The sequence shown here is derived from an EMBL/GenBank/DDBJ whole genome shotgun (WGS) entry which is preliminary data.</text>
</comment>